<evidence type="ECO:0000256" key="5">
    <source>
        <dbReference type="ARBA" id="ARBA00023136"/>
    </source>
</evidence>
<comment type="subcellular location">
    <subcellularLocation>
        <location evidence="1">Membrane</location>
        <topology evidence="1">Multi-pass membrane protein</topology>
    </subcellularLocation>
</comment>
<evidence type="ECO:0000256" key="2">
    <source>
        <dbReference type="ARBA" id="ARBA00022692"/>
    </source>
</evidence>
<name>A0A2G5SUI4_9PELO</name>
<dbReference type="GO" id="GO:0016020">
    <property type="term" value="C:membrane"/>
    <property type="evidence" value="ECO:0007669"/>
    <property type="project" value="UniProtKB-SubCell"/>
</dbReference>
<feature type="compositionally biased region" description="Polar residues" evidence="6">
    <location>
        <begin position="572"/>
        <end position="582"/>
    </location>
</feature>
<evidence type="ECO:0000256" key="6">
    <source>
        <dbReference type="SAM" id="MobiDB-lite"/>
    </source>
</evidence>
<evidence type="ECO:0000259" key="9">
    <source>
        <dbReference type="Pfam" id="PF06814"/>
    </source>
</evidence>
<evidence type="ECO:0000313" key="11">
    <source>
        <dbReference type="Proteomes" id="UP000230233"/>
    </source>
</evidence>
<evidence type="ECO:0000256" key="1">
    <source>
        <dbReference type="ARBA" id="ARBA00004141"/>
    </source>
</evidence>
<dbReference type="AlphaFoldDB" id="A0A2G5SUI4"/>
<feature type="signal peptide" evidence="8">
    <location>
        <begin position="1"/>
        <end position="17"/>
    </location>
</feature>
<dbReference type="OrthoDB" id="29657at2759"/>
<feature type="transmembrane region" description="Helical" evidence="7">
    <location>
        <begin position="445"/>
        <end position="467"/>
    </location>
</feature>
<sequence>MWLRILLLSIVICTIKGKFHHLALRADSRRNIIISEFGYGVNGTLNIAINNFTVPEKIKDSVDSTENADKLGVIGFSLSLGSIITRGVGSNPHVCQLQQTDQGYDAIFFFADLPNKRLRVYRSGIGKFIRICESAKDCETQDAVRIPKPEELKPDDPTAPIEQRGWFRNLFGRFLNPGAPEIAYDNYIPLQVDNENHFSTNMSIRFDGKIVGQYVFMFHNCYNYRAHGYSDRVAVDLTVDMVERNMHSYLSLSEIPKPQIYLYMSIMFFGLSIYWCHLLCRSSSDNIYRVHKFMTVLVFLKSMSLFFHGLNYYFLSKYGMQKEIWAVLYYITHLLKGLLLFGTLILIGTGYTFIKQFLTDRDRKLFMFVLPVQVLDNIFLIILSESEIGTESHQLWLKLFVFLDILCCFLVGLPIVWSIQHLHDGAMTDGKAAANLEKLRLFRQFYILVIVYIYCTRFFSVLFKFLFPYNLEWVIVAAVEIITFMFFIVVGYKFRPANSHNYLLLNSDFDSYDIEAIPKEERKDKDNSEPQVVDEQFLAKAYSDANVSRRVISDESSNNQVDYPHQKLMKKPSQTYEQSLLD</sequence>
<dbReference type="EMBL" id="PDUG01000006">
    <property type="protein sequence ID" value="PIC18603.1"/>
    <property type="molecule type" value="Genomic_DNA"/>
</dbReference>
<evidence type="ECO:0000256" key="7">
    <source>
        <dbReference type="SAM" id="Phobius"/>
    </source>
</evidence>
<accession>A0A2G5SUI4</accession>
<dbReference type="STRING" id="1611254.A0A2G5SUI4"/>
<feature type="transmembrane region" description="Helical" evidence="7">
    <location>
        <begin position="260"/>
        <end position="280"/>
    </location>
</feature>
<evidence type="ECO:0000256" key="3">
    <source>
        <dbReference type="ARBA" id="ARBA00022729"/>
    </source>
</evidence>
<feature type="region of interest" description="Disordered" evidence="6">
    <location>
        <begin position="549"/>
        <end position="582"/>
    </location>
</feature>
<gene>
    <name evidence="10" type="primary">Cni-C15H9.5</name>
    <name evidence="10" type="synonym">Cnig_chr_X.g24439</name>
    <name evidence="10" type="ORF">B9Z55_024439</name>
</gene>
<comment type="caution">
    <text evidence="10">The sequence shown here is derived from an EMBL/GenBank/DDBJ whole genome shotgun (WGS) entry which is preliminary data.</text>
</comment>
<dbReference type="PANTHER" id="PTHR21229">
    <property type="entry name" value="LUNG SEVEN TRANSMEMBRANE RECEPTOR"/>
    <property type="match status" value="1"/>
</dbReference>
<feature type="transmembrane region" description="Helical" evidence="7">
    <location>
        <begin position="473"/>
        <end position="492"/>
    </location>
</feature>
<dbReference type="InterPro" id="IPR053937">
    <property type="entry name" value="GOST_TM"/>
</dbReference>
<feature type="chain" id="PRO_5013788033" description="GOST seven transmembrane domain-containing protein" evidence="8">
    <location>
        <begin position="18"/>
        <end position="582"/>
    </location>
</feature>
<evidence type="ECO:0000256" key="8">
    <source>
        <dbReference type="SAM" id="SignalP"/>
    </source>
</evidence>
<keyword evidence="2 7" id="KW-0812">Transmembrane</keyword>
<dbReference type="Proteomes" id="UP000230233">
    <property type="component" value="Chromosome X"/>
</dbReference>
<keyword evidence="3 8" id="KW-0732">Signal</keyword>
<organism evidence="10 11">
    <name type="scientific">Caenorhabditis nigoni</name>
    <dbReference type="NCBI Taxonomy" id="1611254"/>
    <lineage>
        <taxon>Eukaryota</taxon>
        <taxon>Metazoa</taxon>
        <taxon>Ecdysozoa</taxon>
        <taxon>Nematoda</taxon>
        <taxon>Chromadorea</taxon>
        <taxon>Rhabditida</taxon>
        <taxon>Rhabditina</taxon>
        <taxon>Rhabditomorpha</taxon>
        <taxon>Rhabditoidea</taxon>
        <taxon>Rhabditidae</taxon>
        <taxon>Peloderinae</taxon>
        <taxon>Caenorhabditis</taxon>
    </lineage>
</organism>
<feature type="transmembrane region" description="Helical" evidence="7">
    <location>
        <begin position="292"/>
        <end position="315"/>
    </location>
</feature>
<dbReference type="GO" id="GO:0005794">
    <property type="term" value="C:Golgi apparatus"/>
    <property type="evidence" value="ECO:0007669"/>
    <property type="project" value="TreeGrafter"/>
</dbReference>
<reference evidence="11" key="1">
    <citation type="submission" date="2017-10" db="EMBL/GenBank/DDBJ databases">
        <title>Rapid genome shrinkage in a self-fertile nematode reveals novel sperm competition proteins.</title>
        <authorList>
            <person name="Yin D."/>
            <person name="Schwarz E.M."/>
            <person name="Thomas C.G."/>
            <person name="Felde R.L."/>
            <person name="Korf I.F."/>
            <person name="Cutter A.D."/>
            <person name="Schartner C.M."/>
            <person name="Ralston E.J."/>
            <person name="Meyer B.J."/>
            <person name="Haag E.S."/>
        </authorList>
    </citation>
    <scope>NUCLEOTIDE SEQUENCE [LARGE SCALE GENOMIC DNA]</scope>
    <source>
        <strain evidence="11">JU1422</strain>
    </source>
</reference>
<keyword evidence="4 7" id="KW-1133">Transmembrane helix</keyword>
<feature type="transmembrane region" description="Helical" evidence="7">
    <location>
        <begin position="327"/>
        <end position="353"/>
    </location>
</feature>
<keyword evidence="5 7" id="KW-0472">Membrane</keyword>
<feature type="domain" description="GOST seven transmembrane" evidence="9">
    <location>
        <begin position="256"/>
        <end position="499"/>
    </location>
</feature>
<feature type="transmembrane region" description="Helical" evidence="7">
    <location>
        <begin position="395"/>
        <end position="417"/>
    </location>
</feature>
<evidence type="ECO:0000256" key="4">
    <source>
        <dbReference type="ARBA" id="ARBA00022989"/>
    </source>
</evidence>
<proteinExistence type="predicted"/>
<keyword evidence="11" id="KW-1185">Reference proteome</keyword>
<dbReference type="PANTHER" id="PTHR21229:SF2">
    <property type="entry name" value="RE59932P"/>
    <property type="match status" value="1"/>
</dbReference>
<feature type="transmembrane region" description="Helical" evidence="7">
    <location>
        <begin position="365"/>
        <end position="383"/>
    </location>
</feature>
<dbReference type="Pfam" id="PF06814">
    <property type="entry name" value="GOST_TM"/>
    <property type="match status" value="1"/>
</dbReference>
<dbReference type="InterPro" id="IPR009637">
    <property type="entry name" value="GPR107/GPR108-like"/>
</dbReference>
<evidence type="ECO:0000313" key="10">
    <source>
        <dbReference type="EMBL" id="PIC18603.1"/>
    </source>
</evidence>
<protein>
    <recommendedName>
        <fullName evidence="9">GOST seven transmembrane domain-containing protein</fullName>
    </recommendedName>
</protein>